<evidence type="ECO:0000256" key="7">
    <source>
        <dbReference type="ARBA" id="ARBA00023004"/>
    </source>
</evidence>
<dbReference type="Pfam" id="PF00384">
    <property type="entry name" value="Molybdopterin"/>
    <property type="match status" value="1"/>
</dbReference>
<dbReference type="InterPro" id="IPR006656">
    <property type="entry name" value="Mopterin_OxRdtase"/>
</dbReference>
<keyword evidence="5" id="KW-0732">Signal</keyword>
<dbReference type="Gene3D" id="2.40.40.20">
    <property type="match status" value="1"/>
</dbReference>
<dbReference type="Gene3D" id="3.40.228.10">
    <property type="entry name" value="Dimethylsulfoxide Reductase, domain 2"/>
    <property type="match status" value="1"/>
</dbReference>
<gene>
    <name evidence="10" type="ORF">MNBD_GAMMA25-2286</name>
</gene>
<evidence type="ECO:0000256" key="2">
    <source>
        <dbReference type="ARBA" id="ARBA00022485"/>
    </source>
</evidence>
<keyword evidence="3" id="KW-0500">Molybdenum</keyword>
<dbReference type="InterPro" id="IPR009010">
    <property type="entry name" value="Asp_de-COase-like_dom_sf"/>
</dbReference>
<evidence type="ECO:0000313" key="10">
    <source>
        <dbReference type="EMBL" id="VAX10720.1"/>
    </source>
</evidence>
<dbReference type="SUPFAM" id="SSF50692">
    <property type="entry name" value="ADC-like"/>
    <property type="match status" value="1"/>
</dbReference>
<dbReference type="Gene3D" id="3.30.200.210">
    <property type="match status" value="1"/>
</dbReference>
<dbReference type="InterPro" id="IPR006657">
    <property type="entry name" value="MoPterin_dinucl-bd_dom"/>
</dbReference>
<dbReference type="CDD" id="cd02758">
    <property type="entry name" value="MopB_Tetrathionate-Ra"/>
    <property type="match status" value="1"/>
</dbReference>
<evidence type="ECO:0000256" key="5">
    <source>
        <dbReference type="ARBA" id="ARBA00022729"/>
    </source>
</evidence>
<dbReference type="PANTHER" id="PTHR43742:SF9">
    <property type="entry name" value="TETRATHIONATE REDUCTASE SUBUNIT A"/>
    <property type="match status" value="1"/>
</dbReference>
<dbReference type="GO" id="GO:0043546">
    <property type="term" value="F:molybdopterin cofactor binding"/>
    <property type="evidence" value="ECO:0007669"/>
    <property type="project" value="InterPro"/>
</dbReference>
<evidence type="ECO:0000256" key="8">
    <source>
        <dbReference type="ARBA" id="ARBA00023014"/>
    </source>
</evidence>
<dbReference type="SMART" id="SM00926">
    <property type="entry name" value="Molybdop_Fe4S4"/>
    <property type="match status" value="1"/>
</dbReference>
<dbReference type="InterPro" id="IPR006311">
    <property type="entry name" value="TAT_signal"/>
</dbReference>
<evidence type="ECO:0000256" key="3">
    <source>
        <dbReference type="ARBA" id="ARBA00022505"/>
    </source>
</evidence>
<reference evidence="10" key="1">
    <citation type="submission" date="2018-06" db="EMBL/GenBank/DDBJ databases">
        <authorList>
            <person name="Zhirakovskaya E."/>
        </authorList>
    </citation>
    <scope>NUCLEOTIDE SEQUENCE</scope>
</reference>
<keyword evidence="4" id="KW-0479">Metal-binding</keyword>
<accession>A0A3B1BJH1</accession>
<keyword evidence="6" id="KW-0560">Oxidoreductase</keyword>
<comment type="similarity">
    <text evidence="1">Belongs to the prokaryotic molybdopterin-containing oxidoreductase family.</text>
</comment>
<dbReference type="SUPFAM" id="SSF53706">
    <property type="entry name" value="Formate dehydrogenase/DMSO reductase, domains 1-3"/>
    <property type="match status" value="1"/>
</dbReference>
<evidence type="ECO:0000259" key="9">
    <source>
        <dbReference type="PROSITE" id="PS51669"/>
    </source>
</evidence>
<evidence type="ECO:0000256" key="1">
    <source>
        <dbReference type="ARBA" id="ARBA00010312"/>
    </source>
</evidence>
<proteinExistence type="inferred from homology"/>
<dbReference type="PROSITE" id="PS51318">
    <property type="entry name" value="TAT"/>
    <property type="match status" value="1"/>
</dbReference>
<dbReference type="Pfam" id="PF01568">
    <property type="entry name" value="Molydop_binding"/>
    <property type="match status" value="1"/>
</dbReference>
<protein>
    <submittedName>
        <fullName evidence="10">Tetrathionate reductase subunit A</fullName>
    </submittedName>
</protein>
<dbReference type="InterPro" id="IPR037946">
    <property type="entry name" value="MopB_CT_Tetrathionate"/>
</dbReference>
<dbReference type="Gene3D" id="3.40.50.740">
    <property type="match status" value="1"/>
</dbReference>
<dbReference type="CDD" id="cd02780">
    <property type="entry name" value="MopB_CT_Tetrathionate_Arsenate-R"/>
    <property type="match status" value="1"/>
</dbReference>
<evidence type="ECO:0000256" key="4">
    <source>
        <dbReference type="ARBA" id="ARBA00022723"/>
    </source>
</evidence>
<dbReference type="GO" id="GO:0016491">
    <property type="term" value="F:oxidoreductase activity"/>
    <property type="evidence" value="ECO:0007669"/>
    <property type="project" value="UniProtKB-KW"/>
</dbReference>
<dbReference type="GO" id="GO:0046872">
    <property type="term" value="F:metal ion binding"/>
    <property type="evidence" value="ECO:0007669"/>
    <property type="project" value="UniProtKB-KW"/>
</dbReference>
<feature type="domain" description="4Fe-4S Mo/W bis-MGD-type" evidence="9">
    <location>
        <begin position="70"/>
        <end position="156"/>
    </location>
</feature>
<dbReference type="PANTHER" id="PTHR43742">
    <property type="entry name" value="TRIMETHYLAMINE-N-OXIDE REDUCTASE"/>
    <property type="match status" value="1"/>
</dbReference>
<dbReference type="InterPro" id="IPR041929">
    <property type="entry name" value="Tetrathionate-R_A_N"/>
</dbReference>
<evidence type="ECO:0000256" key="6">
    <source>
        <dbReference type="ARBA" id="ARBA00023002"/>
    </source>
</evidence>
<dbReference type="InterPro" id="IPR050612">
    <property type="entry name" value="Prok_Mopterin_Oxidored"/>
</dbReference>
<dbReference type="InterPro" id="IPR006963">
    <property type="entry name" value="Mopterin_OxRdtase_4Fe-4S_dom"/>
</dbReference>
<dbReference type="GO" id="GO:0051539">
    <property type="term" value="F:4 iron, 4 sulfur cluster binding"/>
    <property type="evidence" value="ECO:0007669"/>
    <property type="project" value="UniProtKB-KW"/>
</dbReference>
<keyword evidence="8" id="KW-0411">Iron-sulfur</keyword>
<dbReference type="InterPro" id="IPR019546">
    <property type="entry name" value="TAT_signal_bac_arc"/>
</dbReference>
<keyword evidence="7" id="KW-0408">Iron</keyword>
<sequence length="1035" mass="113053">MTSSRRNFIKGATAVGAAGAFGFGYSHTASQMLKAALAEDFPADPIFGNAAKPEFTVDLKTGKLEVNPDQTVAYTMCMGCTTVCGVRVRIDNKTQKVLRVTGNPYHVLSSDPFLPYETSVRDSFQALSRYQEKGLLSRSTACGRGNAVLDKLTSPERVKVPLKRVGPRGSEVWAPISFEQLIEEVVEGGDLFGEGHVEGLRAIRDIKTPIDPEQPEFGSKSNQLAVMAPFKDGRLRFAARFAKLSFGTVNFTGHRSYCGLSMRAGYAALLGNWKKMPHLKPDFSNSEFLMFIGTAPGNAGNPFKRQGKLIAQARSEGKLKYVVIDPVLTNSDNLAADDRSRWIPIKPNTDGALVMGMIRWILEKQRYDEKFLRQPGPVAAELAGEASWSNATHLVIVEPDHPRHGKFLRSTDLDPSIVVKKSKKGKKSKPAPALVMDVITGKAMAFNRAGPADLFYQGTLKTVDGNDIAVSSSLSLLKAEADKFSLDEYADICGIPADTIIELAREFTSHGKRAAVDTHGGTMGSNGFYNAFAIVMLNALVGNLNWKGGTSIGGGRYKEIAPGPRYNLKKFPGKVKPKGLGLGRNHLPYEKSSEYKQKVAQGKNPYPAKAPWFSLSPAMSSEYLNSALNGYPYRLKALILWSSNPLYGIAGMSTQVREKLADPKELPLIISIDPFINESNTYADYIVPDTVLYESWGWASAWGGNLTRVSTARWPVVKSDIAETAEGVRIEMESFFIAVAKRMDLPGFGEGAIKDKQGNKYALNRAEDFYLRAAANVAYAGNAVPDVSDEELSLSGVDRISAKLKQVLKAEEWRKVAYVYARGGRFENSDQAYKGAWLKYRYKKPMQIYDEYLAGARNSLTGKSYIGSPTWMQPKLADGSLLSETFSEKQWPFKVISTKSNLQSSHTIGLASLQQIHPKNGISIHVDDAAKLGISSGDQIRITTPGGSVVGAALVRHGIQPGVLGIEHGFGHRQLGARAQRMGNTLQKANRLSGYGVNINDLGFADPRRKGLSVLTDWVVGNVARQGLPARVERV</sequence>
<name>A0A3B1BJH1_9ZZZZ</name>
<organism evidence="10">
    <name type="scientific">hydrothermal vent metagenome</name>
    <dbReference type="NCBI Taxonomy" id="652676"/>
    <lineage>
        <taxon>unclassified sequences</taxon>
        <taxon>metagenomes</taxon>
        <taxon>ecological metagenomes</taxon>
    </lineage>
</organism>
<dbReference type="NCBIfam" id="TIGR01409">
    <property type="entry name" value="TAT_signal_seq"/>
    <property type="match status" value="1"/>
</dbReference>
<dbReference type="AlphaFoldDB" id="A0A3B1BJH1"/>
<dbReference type="PROSITE" id="PS51669">
    <property type="entry name" value="4FE4S_MOW_BIS_MGD"/>
    <property type="match status" value="1"/>
</dbReference>
<keyword evidence="2" id="KW-0004">4Fe-4S</keyword>
<dbReference type="EMBL" id="UOFY01000053">
    <property type="protein sequence ID" value="VAX10720.1"/>
    <property type="molecule type" value="Genomic_DNA"/>
</dbReference>
<dbReference type="Pfam" id="PF10518">
    <property type="entry name" value="TAT_signal"/>
    <property type="match status" value="1"/>
</dbReference>